<keyword evidence="2" id="KW-1133">Transmembrane helix</keyword>
<evidence type="ECO:0008006" key="5">
    <source>
        <dbReference type="Google" id="ProtNLM"/>
    </source>
</evidence>
<keyword evidence="4" id="KW-1185">Reference proteome</keyword>
<keyword evidence="2" id="KW-0812">Transmembrane</keyword>
<comment type="caution">
    <text evidence="3">The sequence shown here is derived from an EMBL/GenBank/DDBJ whole genome shotgun (WGS) entry which is preliminary data.</text>
</comment>
<dbReference type="EMBL" id="BAABCP010000001">
    <property type="protein sequence ID" value="GAA3936090.1"/>
    <property type="molecule type" value="Genomic_DNA"/>
</dbReference>
<dbReference type="RefSeq" id="WP_344818716.1">
    <property type="nucleotide sequence ID" value="NZ_BAABCP010000001.1"/>
</dbReference>
<name>A0ABP7N3N9_9MICO</name>
<protein>
    <recommendedName>
        <fullName evidence="5">SbsA Ig-like domain-containing protein</fullName>
    </recommendedName>
</protein>
<organism evidence="3 4">
    <name type="scientific">Microbacterium soli</name>
    <dbReference type="NCBI Taxonomy" id="446075"/>
    <lineage>
        <taxon>Bacteria</taxon>
        <taxon>Bacillati</taxon>
        <taxon>Actinomycetota</taxon>
        <taxon>Actinomycetes</taxon>
        <taxon>Micrococcales</taxon>
        <taxon>Microbacteriaceae</taxon>
        <taxon>Microbacterium</taxon>
    </lineage>
</organism>
<dbReference type="Proteomes" id="UP001501591">
    <property type="component" value="Unassembled WGS sequence"/>
</dbReference>
<dbReference type="Gene3D" id="2.120.10.30">
    <property type="entry name" value="TolB, C-terminal domain"/>
    <property type="match status" value="1"/>
</dbReference>
<reference evidence="4" key="1">
    <citation type="journal article" date="2019" name="Int. J. Syst. Evol. Microbiol.">
        <title>The Global Catalogue of Microorganisms (GCM) 10K type strain sequencing project: providing services to taxonomists for standard genome sequencing and annotation.</title>
        <authorList>
            <consortium name="The Broad Institute Genomics Platform"/>
            <consortium name="The Broad Institute Genome Sequencing Center for Infectious Disease"/>
            <person name="Wu L."/>
            <person name="Ma J."/>
        </authorList>
    </citation>
    <scope>NUCLEOTIDE SEQUENCE [LARGE SCALE GENOMIC DNA]</scope>
    <source>
        <strain evidence="4">JCM 17024</strain>
    </source>
</reference>
<dbReference type="InterPro" id="IPR011042">
    <property type="entry name" value="6-blade_b-propeller_TolB-like"/>
</dbReference>
<feature type="compositionally biased region" description="Low complexity" evidence="1">
    <location>
        <begin position="90"/>
        <end position="106"/>
    </location>
</feature>
<gene>
    <name evidence="3" type="ORF">GCM10022383_13020</name>
</gene>
<feature type="compositionally biased region" description="Low complexity" evidence="1">
    <location>
        <begin position="20"/>
        <end position="35"/>
    </location>
</feature>
<accession>A0ABP7N3N9</accession>
<feature type="transmembrane region" description="Helical" evidence="2">
    <location>
        <begin position="119"/>
        <end position="142"/>
    </location>
</feature>
<evidence type="ECO:0000313" key="3">
    <source>
        <dbReference type="EMBL" id="GAA3936090.1"/>
    </source>
</evidence>
<sequence>MSTDGSDVGAPRTRAELRAQRAAQAAREAAQAAEAGPSTPESETADAGQQAPEVPAVPAPTTPISVGLSVPVPESDAHIGPASAGRSHPHAATPSASPSPASQRDPASPHRDRRGGRRFAVTMTSVLGALALVVGVLGAVSLTQGPRISDTQVDAAQAIETSGSRLILTTTQRLDDVDPERVTVEPAVPFTVDTAGRSIGIRFTVPLHDSTTYRVTVSDVSAAGGGPASDLETSFTTPASSILLLQRAPGDEDDTIFLADLSGERATPVFRHPRIDDYRATSRLIVVTVQEDDGSRLVVMNRDGSDQRELTLPGEGYVSSVQVSDRGGLVGYSYSDRDLTETSGRASVLVTQPLNGAEEPRIVQVEGSDASMAEWQFVPDSSSLLFIDFDGALGVEDASADTGVKSMGVAAGILGITRGTYTAIIERTDGSIVQLDLTGGRETPLPASDPDYGDADAIVPFPGGTLRHIVQRDESGMPTGQAVVRVDDDGSARVISEVSGTDAIPQTCASPSGQYAAVVIAPDLPTNAYDDLLLPLPTTLHTQLIDLGGTEKLPTLSGFDISWCGQAPLP</sequence>
<keyword evidence="2" id="KW-0472">Membrane</keyword>
<evidence type="ECO:0000256" key="1">
    <source>
        <dbReference type="SAM" id="MobiDB-lite"/>
    </source>
</evidence>
<evidence type="ECO:0000313" key="4">
    <source>
        <dbReference type="Proteomes" id="UP001501591"/>
    </source>
</evidence>
<dbReference type="SUPFAM" id="SSF82171">
    <property type="entry name" value="DPP6 N-terminal domain-like"/>
    <property type="match status" value="1"/>
</dbReference>
<feature type="region of interest" description="Disordered" evidence="1">
    <location>
        <begin position="1"/>
        <end position="115"/>
    </location>
</feature>
<evidence type="ECO:0000256" key="2">
    <source>
        <dbReference type="SAM" id="Phobius"/>
    </source>
</evidence>
<proteinExistence type="predicted"/>